<sequence>MGVAQPGGDEPPTSPVFSGPAPFNITQPLSTAFKRVNANIGPWLGFSALAIVSLVVLFLVFMTVIFGGLFSSISAYDPSDPTSVDPSAAGIGAAFTGILLMYPVLFALMFVVMVFMYRGAFEEIDGRRPSFGTFFRVNRWGALIGAWLITGLMAVAAQIPGYILMFMGLGASTQSEGAGGALVILSYLLLVAGSIAVAPITALIPLLVMDGRAKVLEAPALAWNLVKGRFWSVLGAMLLAGLVGAIGIMLCYIGALYTMPIQMVAYAEIYRQLIGGRRPVPMA</sequence>
<evidence type="ECO:0000313" key="3">
    <source>
        <dbReference type="Proteomes" id="UP000235363"/>
    </source>
</evidence>
<organism evidence="2 3">
    <name type="scientific">Corynebacterium xerosis</name>
    <dbReference type="NCBI Taxonomy" id="1725"/>
    <lineage>
        <taxon>Bacteria</taxon>
        <taxon>Bacillati</taxon>
        <taxon>Actinomycetota</taxon>
        <taxon>Actinomycetes</taxon>
        <taxon>Mycobacteriales</taxon>
        <taxon>Corynebacteriaceae</taxon>
        <taxon>Corynebacterium</taxon>
    </lineage>
</organism>
<dbReference type="Proteomes" id="UP000235363">
    <property type="component" value="Unassembled WGS sequence"/>
</dbReference>
<keyword evidence="1" id="KW-0472">Membrane</keyword>
<dbReference type="EMBL" id="PNHF01000027">
    <property type="protein sequence ID" value="PMC61510.1"/>
    <property type="molecule type" value="Genomic_DNA"/>
</dbReference>
<feature type="transmembrane region" description="Helical" evidence="1">
    <location>
        <begin position="90"/>
        <end position="119"/>
    </location>
</feature>
<protein>
    <recommendedName>
        <fullName evidence="4">DUF975 family protein</fullName>
    </recommendedName>
</protein>
<evidence type="ECO:0008006" key="4">
    <source>
        <dbReference type="Google" id="ProtNLM"/>
    </source>
</evidence>
<reference evidence="2 3" key="1">
    <citation type="submission" date="2017-09" db="EMBL/GenBank/DDBJ databases">
        <title>Bacterial strain isolated from the female urinary microbiota.</title>
        <authorList>
            <person name="Thomas-White K."/>
            <person name="Kumar N."/>
            <person name="Forster S."/>
            <person name="Putonti C."/>
            <person name="Lawley T."/>
            <person name="Wolfe A.J."/>
        </authorList>
    </citation>
    <scope>NUCLEOTIDE SEQUENCE [LARGE SCALE GENOMIC DNA]</scope>
    <source>
        <strain evidence="2 3">UMB0908</strain>
    </source>
</reference>
<dbReference type="AlphaFoldDB" id="A0A2N6SWR7"/>
<proteinExistence type="predicted"/>
<feature type="transmembrane region" description="Helical" evidence="1">
    <location>
        <begin position="140"/>
        <end position="164"/>
    </location>
</feature>
<evidence type="ECO:0000256" key="1">
    <source>
        <dbReference type="SAM" id="Phobius"/>
    </source>
</evidence>
<evidence type="ECO:0000313" key="2">
    <source>
        <dbReference type="EMBL" id="PMC61510.1"/>
    </source>
</evidence>
<feature type="transmembrane region" description="Helical" evidence="1">
    <location>
        <begin position="184"/>
        <end position="209"/>
    </location>
</feature>
<name>A0A2N6SWR7_9CORY</name>
<keyword evidence="1" id="KW-1133">Transmembrane helix</keyword>
<comment type="caution">
    <text evidence="2">The sequence shown here is derived from an EMBL/GenBank/DDBJ whole genome shotgun (WGS) entry which is preliminary data.</text>
</comment>
<feature type="transmembrane region" description="Helical" evidence="1">
    <location>
        <begin position="230"/>
        <end position="255"/>
    </location>
</feature>
<feature type="transmembrane region" description="Helical" evidence="1">
    <location>
        <begin position="43"/>
        <end position="70"/>
    </location>
</feature>
<keyword evidence="1" id="KW-0812">Transmembrane</keyword>
<accession>A0A2N6SWR7</accession>
<gene>
    <name evidence="2" type="ORF">CJ204_10755</name>
</gene>